<evidence type="ECO:0000256" key="3">
    <source>
        <dbReference type="ARBA" id="ARBA00022692"/>
    </source>
</evidence>
<evidence type="ECO:0000256" key="2">
    <source>
        <dbReference type="ARBA" id="ARBA00022475"/>
    </source>
</evidence>
<feature type="transmembrane region" description="Helical" evidence="6">
    <location>
        <begin position="147"/>
        <end position="170"/>
    </location>
</feature>
<keyword evidence="5 6" id="KW-0472">Membrane</keyword>
<keyword evidence="3 6" id="KW-0812">Transmembrane</keyword>
<protein>
    <submittedName>
        <fullName evidence="7">Threonine efflux protein</fullName>
    </submittedName>
</protein>
<evidence type="ECO:0000313" key="8">
    <source>
        <dbReference type="Proteomes" id="UP001055153"/>
    </source>
</evidence>
<dbReference type="RefSeq" id="WP_238237596.1">
    <property type="nucleotide sequence ID" value="NZ_BPQQ01000048.1"/>
</dbReference>
<gene>
    <name evidence="7" type="primary">rhtC</name>
    <name evidence="7" type="ORF">GMJLKIPL_4087</name>
</gene>
<sequence>MPDADVLTSLLLPLAVSYALVLAVPGPNLLVVLRAGLGPSTRGALPAAFGIACGATLASALAASCTALLPSGRVIECLGGTVFAVLMARAGLRMLTGEALRAVEPARLAPGRRAASFLLGLGAAASNPVTFSFFAGFFLAHARTPAALGLACLVVFAMAAAWFSAIGLLVSRPACRRLAAAGGGWVRYGIAAALLTCAGLALWRAAAQSAIA</sequence>
<evidence type="ECO:0000313" key="7">
    <source>
        <dbReference type="EMBL" id="GJE02143.1"/>
    </source>
</evidence>
<dbReference type="Pfam" id="PF01810">
    <property type="entry name" value="LysE"/>
    <property type="match status" value="1"/>
</dbReference>
<dbReference type="Proteomes" id="UP001055153">
    <property type="component" value="Unassembled WGS sequence"/>
</dbReference>
<feature type="transmembrane region" description="Helical" evidence="6">
    <location>
        <begin position="185"/>
        <end position="203"/>
    </location>
</feature>
<reference evidence="7" key="2">
    <citation type="submission" date="2021-08" db="EMBL/GenBank/DDBJ databases">
        <authorList>
            <person name="Tani A."/>
            <person name="Ola A."/>
            <person name="Ogura Y."/>
            <person name="Katsura K."/>
            <person name="Hayashi T."/>
        </authorList>
    </citation>
    <scope>NUCLEOTIDE SEQUENCE</scope>
    <source>
        <strain evidence="7">DSM 17168</strain>
    </source>
</reference>
<keyword evidence="8" id="KW-1185">Reference proteome</keyword>
<keyword evidence="2" id="KW-1003">Cell membrane</keyword>
<dbReference type="InterPro" id="IPR001123">
    <property type="entry name" value="LeuE-type"/>
</dbReference>
<feature type="transmembrane region" description="Helical" evidence="6">
    <location>
        <begin position="115"/>
        <end position="140"/>
    </location>
</feature>
<comment type="subcellular location">
    <subcellularLocation>
        <location evidence="1">Cell membrane</location>
        <topology evidence="1">Multi-pass membrane protein</topology>
    </subcellularLocation>
</comment>
<reference evidence="7" key="1">
    <citation type="journal article" date="2021" name="Front. Microbiol.">
        <title>Comprehensive Comparative Genomics and Phenotyping of Methylobacterium Species.</title>
        <authorList>
            <person name="Alessa O."/>
            <person name="Ogura Y."/>
            <person name="Fujitani Y."/>
            <person name="Takami H."/>
            <person name="Hayashi T."/>
            <person name="Sahin N."/>
            <person name="Tani A."/>
        </authorList>
    </citation>
    <scope>NUCLEOTIDE SEQUENCE</scope>
    <source>
        <strain evidence="7">DSM 17168</strain>
    </source>
</reference>
<evidence type="ECO:0000256" key="6">
    <source>
        <dbReference type="SAM" id="Phobius"/>
    </source>
</evidence>
<organism evidence="7 8">
    <name type="scientific">Methylobacterium isbiliense</name>
    <dbReference type="NCBI Taxonomy" id="315478"/>
    <lineage>
        <taxon>Bacteria</taxon>
        <taxon>Pseudomonadati</taxon>
        <taxon>Pseudomonadota</taxon>
        <taxon>Alphaproteobacteria</taxon>
        <taxon>Hyphomicrobiales</taxon>
        <taxon>Methylobacteriaceae</taxon>
        <taxon>Methylobacterium</taxon>
    </lineage>
</organism>
<evidence type="ECO:0000256" key="5">
    <source>
        <dbReference type="ARBA" id="ARBA00023136"/>
    </source>
</evidence>
<accession>A0ABQ4SI87</accession>
<evidence type="ECO:0000256" key="4">
    <source>
        <dbReference type="ARBA" id="ARBA00022989"/>
    </source>
</evidence>
<comment type="caution">
    <text evidence="7">The sequence shown here is derived from an EMBL/GenBank/DDBJ whole genome shotgun (WGS) entry which is preliminary data.</text>
</comment>
<keyword evidence="4 6" id="KW-1133">Transmembrane helix</keyword>
<proteinExistence type="predicted"/>
<evidence type="ECO:0000256" key="1">
    <source>
        <dbReference type="ARBA" id="ARBA00004651"/>
    </source>
</evidence>
<name>A0ABQ4SI87_9HYPH</name>
<dbReference type="EMBL" id="BPQQ01000048">
    <property type="protein sequence ID" value="GJE02143.1"/>
    <property type="molecule type" value="Genomic_DNA"/>
</dbReference>